<organism evidence="1 2">
    <name type="scientific">Coregonus suidteri</name>
    <dbReference type="NCBI Taxonomy" id="861788"/>
    <lineage>
        <taxon>Eukaryota</taxon>
        <taxon>Metazoa</taxon>
        <taxon>Chordata</taxon>
        <taxon>Craniata</taxon>
        <taxon>Vertebrata</taxon>
        <taxon>Euteleostomi</taxon>
        <taxon>Actinopterygii</taxon>
        <taxon>Neopterygii</taxon>
        <taxon>Teleostei</taxon>
        <taxon>Protacanthopterygii</taxon>
        <taxon>Salmoniformes</taxon>
        <taxon>Salmonidae</taxon>
        <taxon>Coregoninae</taxon>
        <taxon>Coregonus</taxon>
    </lineage>
</organism>
<reference evidence="1 2" key="1">
    <citation type="submission" date="2021-04" db="EMBL/GenBank/DDBJ databases">
        <authorList>
            <person name="De Guttry C."/>
            <person name="Zahm M."/>
            <person name="Klopp C."/>
            <person name="Cabau C."/>
            <person name="Louis A."/>
            <person name="Berthelot C."/>
            <person name="Parey E."/>
            <person name="Roest Crollius H."/>
            <person name="Montfort J."/>
            <person name="Robinson-Rechavi M."/>
            <person name="Bucao C."/>
            <person name="Bouchez O."/>
            <person name="Gislard M."/>
            <person name="Lluch J."/>
            <person name="Milhes M."/>
            <person name="Lampietro C."/>
            <person name="Lopez Roques C."/>
            <person name="Donnadieu C."/>
            <person name="Braasch I."/>
            <person name="Desvignes T."/>
            <person name="Postlethwait J."/>
            <person name="Bobe J."/>
            <person name="Wedekind C."/>
            <person name="Guiguen Y."/>
        </authorList>
    </citation>
    <scope>NUCLEOTIDE SEQUENCE [LARGE SCALE GENOMIC DNA]</scope>
    <source>
        <strain evidence="1">Cs_M1</strain>
        <tissue evidence="1">Blood</tissue>
    </source>
</reference>
<dbReference type="AlphaFoldDB" id="A0AAN8KX97"/>
<dbReference type="EMBL" id="JAGTTL010000029">
    <property type="protein sequence ID" value="KAK6299217.1"/>
    <property type="molecule type" value="Genomic_DNA"/>
</dbReference>
<accession>A0AAN8KX97</accession>
<dbReference type="Proteomes" id="UP001356427">
    <property type="component" value="Unassembled WGS sequence"/>
</dbReference>
<comment type="caution">
    <text evidence="1">The sequence shown here is derived from an EMBL/GenBank/DDBJ whole genome shotgun (WGS) entry which is preliminary data.</text>
</comment>
<name>A0AAN8KX97_9TELE</name>
<feature type="non-terminal residue" evidence="1">
    <location>
        <position position="1"/>
    </location>
</feature>
<protein>
    <submittedName>
        <fullName evidence="1">Uncharacterized protein</fullName>
    </submittedName>
</protein>
<keyword evidence="2" id="KW-1185">Reference proteome</keyword>
<evidence type="ECO:0000313" key="2">
    <source>
        <dbReference type="Proteomes" id="UP001356427"/>
    </source>
</evidence>
<gene>
    <name evidence="1" type="ORF">J4Q44_G00307270</name>
</gene>
<evidence type="ECO:0000313" key="1">
    <source>
        <dbReference type="EMBL" id="KAK6299217.1"/>
    </source>
</evidence>
<sequence>KRTETADLSLSLSLSLSPSLALSLPPSLPLSLPRSLPPCPSFTASSLPLPFLVSPSSLLPYSLLNPNPGADLDVKTLEDTHSLAYLHLFPSLPWRIKAHCCV</sequence>
<proteinExistence type="predicted"/>